<evidence type="ECO:0000256" key="4">
    <source>
        <dbReference type="ARBA" id="ARBA00022801"/>
    </source>
</evidence>
<evidence type="ECO:0000256" key="5">
    <source>
        <dbReference type="ARBA" id="ARBA00022807"/>
    </source>
</evidence>
<organism evidence="7 8">
    <name type="scientific">Nesterenkonia aerolata</name>
    <dbReference type="NCBI Taxonomy" id="3074079"/>
    <lineage>
        <taxon>Bacteria</taxon>
        <taxon>Bacillati</taxon>
        <taxon>Actinomycetota</taxon>
        <taxon>Actinomycetes</taxon>
        <taxon>Micrococcales</taxon>
        <taxon>Micrococcaceae</taxon>
        <taxon>Nesterenkonia</taxon>
    </lineage>
</organism>
<keyword evidence="3" id="KW-0645">Protease</keyword>
<dbReference type="SUPFAM" id="SSF53182">
    <property type="entry name" value="Pyrrolidone carboxyl peptidase (pyroglutamate aminopeptidase)"/>
    <property type="match status" value="1"/>
</dbReference>
<keyword evidence="8" id="KW-1185">Reference proteome</keyword>
<dbReference type="Proteomes" id="UP001251870">
    <property type="component" value="Unassembled WGS sequence"/>
</dbReference>
<keyword evidence="5" id="KW-0788">Thiol protease</keyword>
<dbReference type="PANTHER" id="PTHR23402:SF1">
    <property type="entry name" value="PYROGLUTAMYL-PEPTIDASE I"/>
    <property type="match status" value="1"/>
</dbReference>
<evidence type="ECO:0000256" key="1">
    <source>
        <dbReference type="ARBA" id="ARBA00006641"/>
    </source>
</evidence>
<dbReference type="Pfam" id="PF01470">
    <property type="entry name" value="Peptidase_C15"/>
    <property type="match status" value="1"/>
</dbReference>
<reference evidence="7 8" key="1">
    <citation type="submission" date="2023-09" db="EMBL/GenBank/DDBJ databases">
        <title>Description of three actinobacteria isolated from air of manufacturing shop in a pharmaceutical factory.</title>
        <authorList>
            <person name="Zhang D.-F."/>
        </authorList>
    </citation>
    <scope>NUCLEOTIDE SEQUENCE [LARGE SCALE GENOMIC DNA]</scope>
    <source>
        <strain evidence="7 8">LY-0111</strain>
    </source>
</reference>
<dbReference type="InterPro" id="IPR000816">
    <property type="entry name" value="Peptidase_C15"/>
</dbReference>
<dbReference type="InterPro" id="IPR016125">
    <property type="entry name" value="Peptidase_C15-like"/>
</dbReference>
<sequence length="242" mass="25186">MPTQTPHEPASASAPRRVLITGFAPFDGADRNPSWDLAEQLATRAAAGELVAQSEAESSGAALELQTMLLPVEFETAGALLCTRLEELTRAGEMPEVVVALGLAGGTDAVALERVGINLRDARIPDNAGSQPVDEPVRADGDGARFATLRLKAAHARIAAAGIPVRLSLSAGTFVCNDVLYTLMDHLSRTGADTRGGFVHVPDLHAEQTSVSLQQAVHAVDLLIAESLHAGPDTAIPGGTLH</sequence>
<dbReference type="PROSITE" id="PS01334">
    <property type="entry name" value="PYRASE_CYS"/>
    <property type="match status" value="1"/>
</dbReference>
<evidence type="ECO:0000256" key="2">
    <source>
        <dbReference type="ARBA" id="ARBA00022490"/>
    </source>
</evidence>
<protein>
    <recommendedName>
        <fullName evidence="6">Pyroglutamyl-peptidase I</fullName>
        <ecNumber evidence="6">3.4.19.3</ecNumber>
    </recommendedName>
</protein>
<proteinExistence type="inferred from homology"/>
<comment type="catalytic activity">
    <reaction evidence="6">
        <text>Release of an N-terminal pyroglutamyl group from a polypeptide, the second amino acid generally not being Pro.</text>
        <dbReference type="EC" id="3.4.19.3"/>
    </reaction>
</comment>
<dbReference type="EC" id="3.4.19.3" evidence="6"/>
<comment type="caution">
    <text evidence="7">The sequence shown here is derived from an EMBL/GenBank/DDBJ whole genome shotgun (WGS) entry which is preliminary data.</text>
</comment>
<gene>
    <name evidence="7" type="ORF">RIL96_10330</name>
</gene>
<evidence type="ECO:0000313" key="7">
    <source>
        <dbReference type="EMBL" id="MDR8019959.1"/>
    </source>
</evidence>
<keyword evidence="4" id="KW-0378">Hydrolase</keyword>
<dbReference type="CDD" id="cd00501">
    <property type="entry name" value="Peptidase_C15"/>
    <property type="match status" value="1"/>
</dbReference>
<dbReference type="InterPro" id="IPR033694">
    <property type="entry name" value="PGPEP1_Cys_AS"/>
</dbReference>
<dbReference type="PANTHER" id="PTHR23402">
    <property type="entry name" value="PROTEASE FAMILY C15 PYROGLUTAMYL-PEPTIDASE I-RELATED"/>
    <property type="match status" value="1"/>
</dbReference>
<accession>A0ABU2DTY2</accession>
<dbReference type="PIRSF" id="PIRSF015592">
    <property type="entry name" value="Prld-crbxl_pptds"/>
    <property type="match status" value="1"/>
</dbReference>
<name>A0ABU2DTY2_9MICC</name>
<dbReference type="RefSeq" id="WP_310548946.1">
    <property type="nucleotide sequence ID" value="NZ_JAVKGR010000013.1"/>
</dbReference>
<dbReference type="EMBL" id="JAVKGR010000013">
    <property type="protein sequence ID" value="MDR8019959.1"/>
    <property type="molecule type" value="Genomic_DNA"/>
</dbReference>
<comment type="similarity">
    <text evidence="1">Belongs to the peptidase C15 family.</text>
</comment>
<dbReference type="InterPro" id="IPR036440">
    <property type="entry name" value="Peptidase_C15-like_sf"/>
</dbReference>
<dbReference type="Gene3D" id="3.40.630.20">
    <property type="entry name" value="Peptidase C15, pyroglutamyl peptidase I-like"/>
    <property type="match status" value="1"/>
</dbReference>
<feature type="active site" evidence="6">
    <location>
        <position position="176"/>
    </location>
</feature>
<evidence type="ECO:0000256" key="3">
    <source>
        <dbReference type="ARBA" id="ARBA00022670"/>
    </source>
</evidence>
<evidence type="ECO:0000256" key="6">
    <source>
        <dbReference type="PROSITE-ProRule" id="PRU10077"/>
    </source>
</evidence>
<keyword evidence="2" id="KW-0963">Cytoplasm</keyword>
<evidence type="ECO:0000313" key="8">
    <source>
        <dbReference type="Proteomes" id="UP001251870"/>
    </source>
</evidence>